<dbReference type="EMBL" id="HBEO01029860">
    <property type="protein sequence ID" value="CAD8502139.1"/>
    <property type="molecule type" value="Transcribed_RNA"/>
</dbReference>
<accession>A0A7S0HUK8</accession>
<reference evidence="2" key="1">
    <citation type="submission" date="2021-01" db="EMBL/GenBank/DDBJ databases">
        <authorList>
            <person name="Corre E."/>
            <person name="Pelletier E."/>
            <person name="Niang G."/>
            <person name="Scheremetjew M."/>
            <person name="Finn R."/>
            <person name="Kale V."/>
            <person name="Holt S."/>
            <person name="Cochrane G."/>
            <person name="Meng A."/>
            <person name="Brown T."/>
            <person name="Cohen L."/>
        </authorList>
    </citation>
    <scope>NUCLEOTIDE SEQUENCE</scope>
    <source>
        <strain evidence="2">CCMP325</strain>
    </source>
</reference>
<feature type="coiled-coil region" evidence="1">
    <location>
        <begin position="192"/>
        <end position="219"/>
    </location>
</feature>
<name>A0A7S0HUK8_9CRYP</name>
<dbReference type="AlphaFoldDB" id="A0A7S0HUK8"/>
<organism evidence="2">
    <name type="scientific">Hanusia phi</name>
    <dbReference type="NCBI Taxonomy" id="3032"/>
    <lineage>
        <taxon>Eukaryota</taxon>
        <taxon>Cryptophyceae</taxon>
        <taxon>Pyrenomonadales</taxon>
        <taxon>Geminigeraceae</taxon>
        <taxon>Hanusia</taxon>
    </lineage>
</organism>
<evidence type="ECO:0000313" key="2">
    <source>
        <dbReference type="EMBL" id="CAD8502139.1"/>
    </source>
</evidence>
<proteinExistence type="predicted"/>
<keyword evidence="1" id="KW-0175">Coiled coil</keyword>
<protein>
    <submittedName>
        <fullName evidence="2">Uncharacterized protein</fullName>
    </submittedName>
</protein>
<evidence type="ECO:0000256" key="1">
    <source>
        <dbReference type="SAM" id="Coils"/>
    </source>
</evidence>
<gene>
    <name evidence="2" type="ORF">HPHI1048_LOCUS20286</name>
</gene>
<sequence length="224" mass="25164">MQEIEEETMAEEGKSISILCLLSFSSSTFRKCSSPTLCITRQIQRGSPHCLLVLLVVSLCAKMAQAACSKDAQIQILRPTSGDVVFDPAPELELSAVVRDDETDEDSHQIRVMLDGSYLIQLPVSAGQVQLSGLKNGLHHIHVQMMCGGSELASSTSLFVYMTPHDEKGDEDEWQLSWVKSLDYKNRLEILYDAFKTIAQRHQEEVQELRSKLEECHQGHEQEQ</sequence>